<dbReference type="EMBL" id="CP003923">
    <property type="protein sequence ID" value="AIC96156.1"/>
    <property type="molecule type" value="Genomic_DNA"/>
</dbReference>
<dbReference type="SUPFAM" id="SSF51445">
    <property type="entry name" value="(Trans)glycosidases"/>
    <property type="match status" value="1"/>
</dbReference>
<dbReference type="RefSeq" id="WP_038483826.1">
    <property type="nucleotide sequence ID" value="NZ_CP003923.1"/>
</dbReference>
<dbReference type="Pfam" id="PF02449">
    <property type="entry name" value="Glyco_hydro_42"/>
    <property type="match status" value="1"/>
</dbReference>
<dbReference type="HOGENOM" id="CLU_289817_0_0_9"/>
<dbReference type="InterPro" id="IPR013529">
    <property type="entry name" value="Glyco_hydro_42_N"/>
</dbReference>
<reference evidence="4 5" key="1">
    <citation type="journal article" date="2014" name="Gene">
        <title>A comparative genomic analysis of the alkalitolerant soil bacterium Bacillus lehensis G1.</title>
        <authorList>
            <person name="Noor Y.M."/>
            <person name="Samsulrizal N.H."/>
            <person name="Jema'on N.A."/>
            <person name="Low K.O."/>
            <person name="Ramli A.N."/>
            <person name="Alias N.I."/>
            <person name="Damis S.I."/>
            <person name="Fuzi S.F."/>
            <person name="Isa M.N."/>
            <person name="Murad A.M."/>
            <person name="Raih M.F."/>
            <person name="Bakar F.D."/>
            <person name="Najimudin N."/>
            <person name="Mahadi N.M."/>
            <person name="Illias R.M."/>
        </authorList>
    </citation>
    <scope>NUCLEOTIDE SEQUENCE [LARGE SCALE GENOMIC DNA]</scope>
    <source>
        <strain evidence="4 5">G1</strain>
    </source>
</reference>
<dbReference type="Proteomes" id="UP000027142">
    <property type="component" value="Chromosome"/>
</dbReference>
<accession>A0A060LY33</accession>
<evidence type="ECO:0000256" key="1">
    <source>
        <dbReference type="ARBA" id="ARBA00022801"/>
    </source>
</evidence>
<dbReference type="InterPro" id="IPR017853">
    <property type="entry name" value="GH"/>
</dbReference>
<protein>
    <submittedName>
        <fullName evidence="4">Glycoside hydrolase family 42 domain protein</fullName>
    </submittedName>
</protein>
<dbReference type="InterPro" id="IPR029062">
    <property type="entry name" value="Class_I_gatase-like"/>
</dbReference>
<dbReference type="Gene3D" id="3.20.20.80">
    <property type="entry name" value="Glycosidases"/>
    <property type="match status" value="1"/>
</dbReference>
<evidence type="ECO:0000313" key="4">
    <source>
        <dbReference type="EMBL" id="AIC96156.1"/>
    </source>
</evidence>
<gene>
    <name evidence="4" type="ORF">BleG1_3609</name>
</gene>
<feature type="domain" description="Glycoside hydrolase family 42 N-terminal" evidence="3">
    <location>
        <begin position="469"/>
        <end position="606"/>
    </location>
</feature>
<proteinExistence type="predicted"/>
<dbReference type="GO" id="GO:0005975">
    <property type="term" value="P:carbohydrate metabolic process"/>
    <property type="evidence" value="ECO:0007669"/>
    <property type="project" value="InterPro"/>
</dbReference>
<dbReference type="KEGG" id="ble:BleG1_3609"/>
<evidence type="ECO:0000313" key="5">
    <source>
        <dbReference type="Proteomes" id="UP000027142"/>
    </source>
</evidence>
<dbReference type="GO" id="GO:0004565">
    <property type="term" value="F:beta-galactosidase activity"/>
    <property type="evidence" value="ECO:0007669"/>
    <property type="project" value="InterPro"/>
</dbReference>
<evidence type="ECO:0000259" key="3">
    <source>
        <dbReference type="Pfam" id="PF02449"/>
    </source>
</evidence>
<name>A0A060LY33_9BACI</name>
<dbReference type="PATRIC" id="fig|1246626.3.peg.3599"/>
<dbReference type="Gene3D" id="3.40.50.880">
    <property type="match status" value="1"/>
</dbReference>
<keyword evidence="5" id="KW-1185">Reference proteome</keyword>
<organism evidence="4 5">
    <name type="scientific">Shouchella lehensis G1</name>
    <dbReference type="NCBI Taxonomy" id="1246626"/>
    <lineage>
        <taxon>Bacteria</taxon>
        <taxon>Bacillati</taxon>
        <taxon>Bacillota</taxon>
        <taxon>Bacilli</taxon>
        <taxon>Bacillales</taxon>
        <taxon>Bacillaceae</taxon>
        <taxon>Shouchella</taxon>
    </lineage>
</organism>
<keyword evidence="2" id="KW-0326">Glycosidase</keyword>
<dbReference type="OrthoDB" id="2698423at2"/>
<evidence type="ECO:0000256" key="2">
    <source>
        <dbReference type="ARBA" id="ARBA00023295"/>
    </source>
</evidence>
<dbReference type="eggNOG" id="COG1874">
    <property type="taxonomic scope" value="Bacteria"/>
</dbReference>
<keyword evidence="1 4" id="KW-0378">Hydrolase</keyword>
<sequence length="1030" mass="117620">MSYLFFYDSTFPFDGERPSSTQLAALTQVVDANEVEDALTSGQYDTFINLHGSYFPKAMWSSLLRFLETGGGLVHIGDIPFRYPVYKDNHEWKIEVEQTAYHQQLQIHEALAVRTDHVQTLVPSSERPLLQPFIETISIQPTYGFVLHVTKQDDHPLENGSSGPMDAHIYPLLVGQTADNRNVSAPVVLIENTKGSFAGGRWIFFNQRIDQLFWEQGMDLLNKLAWYTAEGVTEIWVKPGYASYYPQEVPTLTIQVQSLSLHHRPDQKKEWTLHLRVNKDEDCLYEDVIHVTQSLHLSLLKRTLPFQVQEGFYTIDVKATSTAGESIELNQGFWGFSEALLASGTPLKANRDYFEKDGESFPIVGMTYMTSDVARKFLFLPNAHVWDRDMEQMKNAGINHIRSGIWTAWRQIMFVDGHPYEEVLRAIDAFVLTAKKNELDLCFTFFAFTPETWEGSNPYLDPRSLAAQKRFIAAIASRYTEATHLHWDLINEPSMFDPKRIFSGPRSARDPYEIKAFQNWTREKYGTIRRVQEAWNYSSAELPEFHHIATPEQEEMNMDVQDMRNPSKNLIWLDYTLFTMDMHNRWASDLSSALHAINPNRLVTVGQDEALCSQRPTPFFYASAVDYTTNHTWWQQDHLVWDGVFTKTSGKPNLVQETGIMYLEQPDGLAKRTEDELRTILERKYAYAFSTGGAGAVQWLWNTNFYMDNVNESNIGALRADGTEKPEADVSYDFGAFIAGAKSLFVDRTLEEVAVVYPYSNDFSTRKLAFAATTKAIRTLSYELNTHVRGLSEYHLHDLMEHPPKLVIVPSAHNFSDAAFEQLITYTQQGGTLLFSGPLRLNASWKHSERLTKAIGQTTQRNVLREEALTMNGKTYPVSFGARRIAELVKEKVDGLNKNEVTSISIGHGTFIWSPLPVELNDRSEVIEALYRYALQQANVTSELIWHKGGENPGVYGRKLSFKEGELFIFVSEFAEDVEVEVTNPITGKTYAFILEQERSVLYHTDLTGTIINSYRDVSIKERRTTVHSS</sequence>
<dbReference type="CDD" id="cd03143">
    <property type="entry name" value="A4_beta-galactosidase_middle_domain"/>
    <property type="match status" value="1"/>
</dbReference>
<dbReference type="GO" id="GO:0009341">
    <property type="term" value="C:beta-galactosidase complex"/>
    <property type="evidence" value="ECO:0007669"/>
    <property type="project" value="InterPro"/>
</dbReference>
<dbReference type="AlphaFoldDB" id="A0A060LY33"/>
<dbReference type="STRING" id="1246626.BleG1_3609"/>